<dbReference type="GO" id="GO:0016579">
    <property type="term" value="P:protein deubiquitination"/>
    <property type="evidence" value="ECO:0007669"/>
    <property type="project" value="InterPro"/>
</dbReference>
<dbReference type="InterPro" id="IPR028889">
    <property type="entry name" value="USP"/>
</dbReference>
<evidence type="ECO:0000313" key="5">
    <source>
        <dbReference type="Proteomes" id="UP001642409"/>
    </source>
</evidence>
<gene>
    <name evidence="4" type="ORF">HINF_LOCUS59361</name>
    <name evidence="3" type="ORF">HINF_LOCUS62138</name>
</gene>
<evidence type="ECO:0000259" key="2">
    <source>
        <dbReference type="PROSITE" id="PS50235"/>
    </source>
</evidence>
<keyword evidence="5" id="KW-1185">Reference proteome</keyword>
<dbReference type="GO" id="GO:0005634">
    <property type="term" value="C:nucleus"/>
    <property type="evidence" value="ECO:0007669"/>
    <property type="project" value="TreeGrafter"/>
</dbReference>
<dbReference type="SUPFAM" id="SSF54001">
    <property type="entry name" value="Cysteine proteinases"/>
    <property type="match status" value="1"/>
</dbReference>
<feature type="region of interest" description="Disordered" evidence="1">
    <location>
        <begin position="487"/>
        <end position="551"/>
    </location>
</feature>
<reference evidence="3" key="1">
    <citation type="submission" date="2023-06" db="EMBL/GenBank/DDBJ databases">
        <authorList>
            <person name="Kurt Z."/>
        </authorList>
    </citation>
    <scope>NUCLEOTIDE SEQUENCE</scope>
</reference>
<feature type="compositionally biased region" description="Basic and acidic residues" evidence="1">
    <location>
        <begin position="498"/>
        <end position="551"/>
    </location>
</feature>
<protein>
    <submittedName>
        <fullName evidence="3">Ubiquitin carboxyl-terminal hydrolase family protein</fullName>
    </submittedName>
    <submittedName>
        <fullName evidence="4">Ubiquitin_carboxyl-terminal hydrolase family protein</fullName>
    </submittedName>
</protein>
<dbReference type="Pfam" id="PF00443">
    <property type="entry name" value="UCH"/>
    <property type="match status" value="1"/>
</dbReference>
<dbReference type="GO" id="GO:0005829">
    <property type="term" value="C:cytosol"/>
    <property type="evidence" value="ECO:0007669"/>
    <property type="project" value="TreeGrafter"/>
</dbReference>
<organism evidence="3">
    <name type="scientific">Hexamita inflata</name>
    <dbReference type="NCBI Taxonomy" id="28002"/>
    <lineage>
        <taxon>Eukaryota</taxon>
        <taxon>Metamonada</taxon>
        <taxon>Diplomonadida</taxon>
        <taxon>Hexamitidae</taxon>
        <taxon>Hexamitinae</taxon>
        <taxon>Hexamita</taxon>
    </lineage>
</organism>
<dbReference type="CDD" id="cd02257">
    <property type="entry name" value="Peptidase_C19"/>
    <property type="match status" value="1"/>
</dbReference>
<feature type="domain" description="USP" evidence="2">
    <location>
        <begin position="80"/>
        <end position="389"/>
    </location>
</feature>
<comment type="caution">
    <text evidence="3">The sequence shown here is derived from an EMBL/GenBank/DDBJ whole genome shotgun (WGS) entry which is preliminary data.</text>
</comment>
<evidence type="ECO:0000256" key="1">
    <source>
        <dbReference type="SAM" id="MobiDB-lite"/>
    </source>
</evidence>
<accession>A0AA86RJ26</accession>
<name>A0AA86RJ26_9EUKA</name>
<evidence type="ECO:0000313" key="4">
    <source>
        <dbReference type="EMBL" id="CAL6079390.1"/>
    </source>
</evidence>
<sequence>MEDDFAASQLAKQIQRQVSGKLRKVEYVEHQLPDQMNFRQSGIYQIKVQQKHQISQPSEYCFDPLMLNQILSAPSKPLICGLQNLGASCFMNTALQAMISSPSFLSLFSSAYYQQLMKQNQVATALFKTLNNMRLNHTQPREFANILQIFKMSPHQQSDSSELILKFLDELIEFEAKLNGFEQKPFRERETTAIDQILGSHQVQILRCKSCSQQKQTITKSRSLIVPLNKTLRKSFTQLLQPVEIENYTCDFCQQKVTVEKRVEIADVSRVVLIQIQRWDDFGQKNNKHCRIPECLDLKNGITLESIQHMEEMGKQDDIFTKMSKTTNKFTHRLSSVICHSGVANYGHYYCYAQSQGTWRLFDDDRVSKVDFEHIAAGNEAMFLVYEEIQRVQDVFTQLKAVSNTVSEAVKPQQYIQREVKTVEPQVQKETAEKENKLENKEVKEIKQEVKVEQKVEKKQKSELIVNPFTAPMPESVKKSSEIQKECQPGGFLSSKSDLLHTQKSKMDMEIDAPRLRKTGTDRQQNKLNRQQEIRERRHQKSQDWWDRQKRIEEDKRRIEERLKRGRR</sequence>
<proteinExistence type="predicted"/>
<dbReference type="Proteomes" id="UP001642409">
    <property type="component" value="Unassembled WGS sequence"/>
</dbReference>
<dbReference type="PANTHER" id="PTHR24006">
    <property type="entry name" value="UBIQUITIN CARBOXYL-TERMINAL HYDROLASE"/>
    <property type="match status" value="1"/>
</dbReference>
<keyword evidence="3" id="KW-0378">Hydrolase</keyword>
<dbReference type="InterPro" id="IPR050164">
    <property type="entry name" value="Peptidase_C19"/>
</dbReference>
<dbReference type="InterPro" id="IPR001394">
    <property type="entry name" value="Peptidase_C19_UCH"/>
</dbReference>
<dbReference type="EMBL" id="CAXDID020000340">
    <property type="protein sequence ID" value="CAL6079390.1"/>
    <property type="molecule type" value="Genomic_DNA"/>
</dbReference>
<dbReference type="InterPro" id="IPR038765">
    <property type="entry name" value="Papain-like_cys_pep_sf"/>
</dbReference>
<dbReference type="Gene3D" id="3.90.70.10">
    <property type="entry name" value="Cysteine proteinases"/>
    <property type="match status" value="1"/>
</dbReference>
<dbReference type="PROSITE" id="PS50235">
    <property type="entry name" value="USP_3"/>
    <property type="match status" value="1"/>
</dbReference>
<dbReference type="AlphaFoldDB" id="A0AA86RJ26"/>
<dbReference type="GO" id="GO:0004843">
    <property type="term" value="F:cysteine-type deubiquitinase activity"/>
    <property type="evidence" value="ECO:0007669"/>
    <property type="project" value="InterPro"/>
</dbReference>
<dbReference type="EMBL" id="CATOUU010001149">
    <property type="protein sequence ID" value="CAI9974493.1"/>
    <property type="molecule type" value="Genomic_DNA"/>
</dbReference>
<reference evidence="4 5" key="2">
    <citation type="submission" date="2024-07" db="EMBL/GenBank/DDBJ databases">
        <authorList>
            <person name="Akdeniz Z."/>
        </authorList>
    </citation>
    <scope>NUCLEOTIDE SEQUENCE [LARGE SCALE GENOMIC DNA]</scope>
</reference>
<evidence type="ECO:0000313" key="3">
    <source>
        <dbReference type="EMBL" id="CAI9974493.1"/>
    </source>
</evidence>